<evidence type="ECO:0000313" key="2">
    <source>
        <dbReference type="Proteomes" id="UP000305675"/>
    </source>
</evidence>
<evidence type="ECO:0000313" key="1">
    <source>
        <dbReference type="EMBL" id="TKB51652.1"/>
    </source>
</evidence>
<dbReference type="RefSeq" id="WP_136864741.1">
    <property type="nucleotide sequence ID" value="NZ_SWCJ01000018.1"/>
</dbReference>
<gene>
    <name evidence="1" type="ORF">FCL42_17570</name>
</gene>
<keyword evidence="2" id="KW-1185">Reference proteome</keyword>
<organism evidence="1 2">
    <name type="scientific">Ferrimonas aestuarii</name>
    <dbReference type="NCBI Taxonomy" id="2569539"/>
    <lineage>
        <taxon>Bacteria</taxon>
        <taxon>Pseudomonadati</taxon>
        <taxon>Pseudomonadota</taxon>
        <taxon>Gammaproteobacteria</taxon>
        <taxon>Alteromonadales</taxon>
        <taxon>Ferrimonadaceae</taxon>
        <taxon>Ferrimonas</taxon>
    </lineage>
</organism>
<dbReference type="OrthoDB" id="5816855at2"/>
<dbReference type="EMBL" id="SWCJ01000018">
    <property type="protein sequence ID" value="TKB51652.1"/>
    <property type="molecule type" value="Genomic_DNA"/>
</dbReference>
<reference evidence="1 2" key="1">
    <citation type="submission" date="2019-04" db="EMBL/GenBank/DDBJ databases">
        <authorList>
            <person name="Hwang J.C."/>
        </authorList>
    </citation>
    <scope>NUCLEOTIDE SEQUENCE [LARGE SCALE GENOMIC DNA]</scope>
    <source>
        <strain evidence="1 2">IMCC35002</strain>
    </source>
</reference>
<dbReference type="Proteomes" id="UP000305675">
    <property type="component" value="Unassembled WGS sequence"/>
</dbReference>
<comment type="caution">
    <text evidence="1">The sequence shown here is derived from an EMBL/GenBank/DDBJ whole genome shotgun (WGS) entry which is preliminary data.</text>
</comment>
<proteinExistence type="predicted"/>
<sequence length="78" mass="8959">MDWEPGNINYQGEDSGVHRWQVDSEVTLYWHPNWLHLAEDVTGMHKQVPLDLEAGEVPTEAHALRAVEKAVKARQQDK</sequence>
<dbReference type="AlphaFoldDB" id="A0A4V5NY84"/>
<protein>
    <submittedName>
        <fullName evidence="1">Uncharacterized protein</fullName>
    </submittedName>
</protein>
<accession>A0A4V5NY84</accession>
<name>A0A4V5NY84_9GAMM</name>